<dbReference type="AlphaFoldDB" id="A0A9P4TRZ9"/>
<dbReference type="Proteomes" id="UP000800093">
    <property type="component" value="Unassembled WGS sequence"/>
</dbReference>
<keyword evidence="3" id="KW-1185">Reference proteome</keyword>
<evidence type="ECO:0000313" key="2">
    <source>
        <dbReference type="EMBL" id="KAF2271163.1"/>
    </source>
</evidence>
<proteinExistence type="predicted"/>
<dbReference type="OrthoDB" id="4196148at2759"/>
<organism evidence="2 3">
    <name type="scientific">Lojkania enalia</name>
    <dbReference type="NCBI Taxonomy" id="147567"/>
    <lineage>
        <taxon>Eukaryota</taxon>
        <taxon>Fungi</taxon>
        <taxon>Dikarya</taxon>
        <taxon>Ascomycota</taxon>
        <taxon>Pezizomycotina</taxon>
        <taxon>Dothideomycetes</taxon>
        <taxon>Pleosporomycetidae</taxon>
        <taxon>Pleosporales</taxon>
        <taxon>Pleosporales incertae sedis</taxon>
        <taxon>Lojkania</taxon>
    </lineage>
</organism>
<evidence type="ECO:0000256" key="1">
    <source>
        <dbReference type="SAM" id="MobiDB-lite"/>
    </source>
</evidence>
<accession>A0A9P4TRZ9</accession>
<reference evidence="3" key="1">
    <citation type="journal article" date="2020" name="Stud. Mycol.">
        <title>101 Dothideomycetes genomes: A test case for predicting lifestyles and emergence of pathogens.</title>
        <authorList>
            <person name="Haridas S."/>
            <person name="Albert R."/>
            <person name="Binder M."/>
            <person name="Bloem J."/>
            <person name="LaButti K."/>
            <person name="Salamov A."/>
            <person name="Andreopoulos B."/>
            <person name="Baker S."/>
            <person name="Barry K."/>
            <person name="Bills G."/>
            <person name="Bluhm B."/>
            <person name="Cannon C."/>
            <person name="Castanera R."/>
            <person name="Culley D."/>
            <person name="Daum C."/>
            <person name="Ezra D."/>
            <person name="Gonzalez J."/>
            <person name="Henrissat B."/>
            <person name="Kuo A."/>
            <person name="Liang C."/>
            <person name="Lipzen A."/>
            <person name="Lutzoni F."/>
            <person name="Magnuson J."/>
            <person name="Mondo S."/>
            <person name="Nolan M."/>
            <person name="Ohm R."/>
            <person name="Pangilinan J."/>
            <person name="Park H.-J."/>
            <person name="Ramirez L."/>
            <person name="Alfaro M."/>
            <person name="Sun H."/>
            <person name="Tritt A."/>
            <person name="Yoshinaga Y."/>
            <person name="Zwiers L.-H."/>
            <person name="Turgeon B."/>
            <person name="Goodwin S."/>
            <person name="Spatafora J."/>
            <person name="Crous P."/>
            <person name="Grigoriev I."/>
        </authorList>
    </citation>
    <scope>NUCLEOTIDE SEQUENCE [LARGE SCALE GENOMIC DNA]</scope>
    <source>
        <strain evidence="3">CBS 304.66</strain>
    </source>
</reference>
<sequence length="328" mass="37115">MSNEPASPPSGAQSSTPGFNTIPSVSPSNTIEPLTLFIASDQCFTYICSTFDPRRILYRVSLPLKCPKHVIVGIEKFMYKLIHNTLISNPEDIPTPPKMSDPDLRGMTSYDEEDNVGLGKDANISERPSMVEMGEAANVNSSPRWIFYTRPTYDVRRPDLNPDGWSALGVWARSHKCFNKIASLSHSAITKDWKAKLDEGRDDWKVEAGSGLMDKITNKKQDMWTWRDGEGEVLAVEQETEIPVDGEPEPLLRIELDVKTALEDRKLDFLVALWVGRVAAEFETLKTPLSWNKGELPIVWLYKYDINGEIVQLNAFYKLFKYMVPNPK</sequence>
<gene>
    <name evidence="2" type="ORF">CC78DRAFT_573538</name>
</gene>
<feature type="region of interest" description="Disordered" evidence="1">
    <location>
        <begin position="1"/>
        <end position="24"/>
    </location>
</feature>
<protein>
    <submittedName>
        <fullName evidence="2">Uncharacterized protein</fullName>
    </submittedName>
</protein>
<evidence type="ECO:0000313" key="3">
    <source>
        <dbReference type="Proteomes" id="UP000800093"/>
    </source>
</evidence>
<comment type="caution">
    <text evidence="2">The sequence shown here is derived from an EMBL/GenBank/DDBJ whole genome shotgun (WGS) entry which is preliminary data.</text>
</comment>
<name>A0A9P4TRZ9_9PLEO</name>
<dbReference type="EMBL" id="ML986578">
    <property type="protein sequence ID" value="KAF2271163.1"/>
    <property type="molecule type" value="Genomic_DNA"/>
</dbReference>